<protein>
    <submittedName>
        <fullName evidence="1">3574_t:CDS:1</fullName>
    </submittedName>
</protein>
<dbReference type="Gene3D" id="3.30.420.10">
    <property type="entry name" value="Ribonuclease H-like superfamily/Ribonuclease H"/>
    <property type="match status" value="1"/>
</dbReference>
<evidence type="ECO:0000313" key="1">
    <source>
        <dbReference type="EMBL" id="CAG8466780.1"/>
    </source>
</evidence>
<reference evidence="1" key="1">
    <citation type="submission" date="2021-06" db="EMBL/GenBank/DDBJ databases">
        <authorList>
            <person name="Kallberg Y."/>
            <person name="Tangrot J."/>
            <person name="Rosling A."/>
        </authorList>
    </citation>
    <scope>NUCLEOTIDE SEQUENCE</scope>
    <source>
        <strain evidence="1">87-6 pot B 2015</strain>
    </source>
</reference>
<accession>A0A9N8VU97</accession>
<sequence length="151" mass="17676">MCPSSVFRNLANLGYYKKQPIVIPILTRLHKHICIVTLWNIGIRVNGQFVTFQGTGQESTPEGGVCNRGKTILYCFRENMTRQFYSEILKHLLEIKRMLRNNCRLHQDNDPKHTSRVAKKIPAADSDEEYLVKLSWEYCWDLMWGHSQNAY</sequence>
<comment type="caution">
    <text evidence="1">The sequence shown here is derived from an EMBL/GenBank/DDBJ whole genome shotgun (WGS) entry which is preliminary data.</text>
</comment>
<keyword evidence="2" id="KW-1185">Reference proteome</keyword>
<dbReference type="EMBL" id="CAJVPP010000298">
    <property type="protein sequence ID" value="CAG8466780.1"/>
    <property type="molecule type" value="Genomic_DNA"/>
</dbReference>
<gene>
    <name evidence="1" type="ORF">FMOSSE_LOCUS2314</name>
</gene>
<dbReference type="Proteomes" id="UP000789375">
    <property type="component" value="Unassembled WGS sequence"/>
</dbReference>
<dbReference type="AlphaFoldDB" id="A0A9N8VU97"/>
<proteinExistence type="predicted"/>
<name>A0A9N8VU97_FUNMO</name>
<organism evidence="1 2">
    <name type="scientific">Funneliformis mosseae</name>
    <name type="common">Endomycorrhizal fungus</name>
    <name type="synonym">Glomus mosseae</name>
    <dbReference type="NCBI Taxonomy" id="27381"/>
    <lineage>
        <taxon>Eukaryota</taxon>
        <taxon>Fungi</taxon>
        <taxon>Fungi incertae sedis</taxon>
        <taxon>Mucoromycota</taxon>
        <taxon>Glomeromycotina</taxon>
        <taxon>Glomeromycetes</taxon>
        <taxon>Glomerales</taxon>
        <taxon>Glomeraceae</taxon>
        <taxon>Funneliformis</taxon>
    </lineage>
</organism>
<dbReference type="GO" id="GO:0003676">
    <property type="term" value="F:nucleic acid binding"/>
    <property type="evidence" value="ECO:0007669"/>
    <property type="project" value="InterPro"/>
</dbReference>
<evidence type="ECO:0000313" key="2">
    <source>
        <dbReference type="Proteomes" id="UP000789375"/>
    </source>
</evidence>
<dbReference type="InterPro" id="IPR036397">
    <property type="entry name" value="RNaseH_sf"/>
</dbReference>